<evidence type="ECO:0000256" key="1">
    <source>
        <dbReference type="ARBA" id="ARBA00007730"/>
    </source>
</evidence>
<protein>
    <submittedName>
        <fullName evidence="5">Aspartyl/asparaginyl beta-hydroxylase domain-containing protein</fullName>
    </submittedName>
</protein>
<feature type="domain" description="Aspartyl/asparaginy/proline hydroxylase" evidence="4">
    <location>
        <begin position="197"/>
        <end position="362"/>
    </location>
</feature>
<gene>
    <name evidence="5" type="ORF">QGN17_20285</name>
</gene>
<evidence type="ECO:0000256" key="3">
    <source>
        <dbReference type="ARBA" id="ARBA00023002"/>
    </source>
</evidence>
<dbReference type="Pfam" id="PF05118">
    <property type="entry name" value="Asp_Arg_Hydrox"/>
    <property type="match status" value="1"/>
</dbReference>
<comment type="caution">
    <text evidence="5">The sequence shown here is derived from an EMBL/GenBank/DDBJ whole genome shotgun (WGS) entry which is preliminary data.</text>
</comment>
<sequence length="387" mass="42983">MTETEDLEIQADRAAAAGDIPAARRLLEAATRAAPERIDNWLKLSAMSRATGDMTAALDAVGQALRVEPLHFLALLSRARLLEAAGRTGEAARAYVRALAQRPSGDVETPALKAVLAHAEAMQTSYRDGMAATWQRAIDSGEPAPSPDERRRLDRFASNALRRTPLYRSDPTHYFYPGLTEREFHDRADFPWLAALEAHTDAIRAEFQALFEDRLAQAEPYVQYPADVPVRQWAALNNSMDWTAFHLLNSGVRVAANADRCPRTMEALAPIPQPRIARRSPNAMFSLLKPHTRIPPHHGIANTRLVCHLPLVVPEGCLYRVGATERKWVEGEAFVFDDTIEHEAVNDSDQPRAVLIFDVWHPALSAAERAAVTRMMEAEETEHGTPL</sequence>
<dbReference type="RefSeq" id="WP_281046425.1">
    <property type="nucleotide sequence ID" value="NZ_JARYGZ010000006.1"/>
</dbReference>
<dbReference type="SUPFAM" id="SSF51197">
    <property type="entry name" value="Clavaminate synthase-like"/>
    <property type="match status" value="1"/>
</dbReference>
<dbReference type="Gene3D" id="2.60.120.330">
    <property type="entry name" value="B-lactam Antibiotic, Isopenicillin N Synthase, Chain"/>
    <property type="match status" value="1"/>
</dbReference>
<evidence type="ECO:0000313" key="5">
    <source>
        <dbReference type="EMBL" id="MDH7641084.1"/>
    </source>
</evidence>
<evidence type="ECO:0000259" key="4">
    <source>
        <dbReference type="Pfam" id="PF05118"/>
    </source>
</evidence>
<dbReference type="EMBL" id="JARYGZ010000006">
    <property type="protein sequence ID" value="MDH7641084.1"/>
    <property type="molecule type" value="Genomic_DNA"/>
</dbReference>
<keyword evidence="2" id="KW-0223">Dioxygenase</keyword>
<comment type="similarity">
    <text evidence="1">Belongs to the aspartyl/asparaginyl beta-hydroxylase family.</text>
</comment>
<keyword evidence="6" id="KW-1185">Reference proteome</keyword>
<dbReference type="Proteomes" id="UP001160625">
    <property type="component" value="Unassembled WGS sequence"/>
</dbReference>
<dbReference type="PANTHER" id="PTHR46332">
    <property type="entry name" value="ASPARTATE BETA-HYDROXYLASE DOMAIN-CONTAINING PROTEIN 2"/>
    <property type="match status" value="1"/>
</dbReference>
<evidence type="ECO:0000313" key="6">
    <source>
        <dbReference type="Proteomes" id="UP001160625"/>
    </source>
</evidence>
<dbReference type="InterPro" id="IPR027443">
    <property type="entry name" value="IPNS-like_sf"/>
</dbReference>
<dbReference type="Gene3D" id="1.25.40.10">
    <property type="entry name" value="Tetratricopeptide repeat domain"/>
    <property type="match status" value="1"/>
</dbReference>
<keyword evidence="3" id="KW-0560">Oxidoreductase</keyword>
<accession>A0ABT6N7J2</accession>
<dbReference type="PANTHER" id="PTHR46332:SF5">
    <property type="entry name" value="ASPARTATE BETA-HYDROXYLASE DOMAIN CONTAINING 2"/>
    <property type="match status" value="1"/>
</dbReference>
<organism evidence="5 6">
    <name type="scientific">Sphingomonas oryzagri</name>
    <dbReference type="NCBI Taxonomy" id="3042314"/>
    <lineage>
        <taxon>Bacteria</taxon>
        <taxon>Pseudomonadati</taxon>
        <taxon>Pseudomonadota</taxon>
        <taxon>Alphaproteobacteria</taxon>
        <taxon>Sphingomonadales</taxon>
        <taxon>Sphingomonadaceae</taxon>
        <taxon>Sphingomonas</taxon>
    </lineage>
</organism>
<dbReference type="InterPro" id="IPR051821">
    <property type="entry name" value="Asp/Asn_beta-hydroxylase"/>
</dbReference>
<dbReference type="InterPro" id="IPR007803">
    <property type="entry name" value="Asp/Arg/Pro-Hydrxlase"/>
</dbReference>
<reference evidence="5" key="1">
    <citation type="submission" date="2023-04" db="EMBL/GenBank/DDBJ databases">
        <title>Sphingomonas sp. MAHUQ-71 isolated from rice field.</title>
        <authorList>
            <person name="Huq M.A."/>
        </authorList>
    </citation>
    <scope>NUCLEOTIDE SEQUENCE</scope>
    <source>
        <strain evidence="5">MAHUQ-71</strain>
    </source>
</reference>
<name>A0ABT6N7J2_9SPHN</name>
<proteinExistence type="inferred from homology"/>
<evidence type="ECO:0000256" key="2">
    <source>
        <dbReference type="ARBA" id="ARBA00022964"/>
    </source>
</evidence>
<dbReference type="InterPro" id="IPR011990">
    <property type="entry name" value="TPR-like_helical_dom_sf"/>
</dbReference>
<dbReference type="SUPFAM" id="SSF48452">
    <property type="entry name" value="TPR-like"/>
    <property type="match status" value="1"/>
</dbReference>